<comment type="caution">
    <text evidence="1">The sequence shown here is derived from an EMBL/GenBank/DDBJ whole genome shotgun (WGS) entry which is preliminary data.</text>
</comment>
<reference evidence="1" key="1">
    <citation type="submission" date="2021-02" db="EMBL/GenBank/DDBJ databases">
        <authorList>
            <person name="Nowell W R."/>
        </authorList>
    </citation>
    <scope>NUCLEOTIDE SEQUENCE</scope>
</reference>
<sequence length="18" mass="2102">FIELDLLVQLLLIRVNCS</sequence>
<gene>
    <name evidence="1" type="ORF">JBS370_LOCUS38765</name>
</gene>
<evidence type="ECO:0000313" key="1">
    <source>
        <dbReference type="EMBL" id="CAF4252372.1"/>
    </source>
</evidence>
<feature type="non-terminal residue" evidence="1">
    <location>
        <position position="1"/>
    </location>
</feature>
<protein>
    <submittedName>
        <fullName evidence="1">Uncharacterized protein</fullName>
    </submittedName>
</protein>
<proteinExistence type="predicted"/>
<dbReference type="Proteomes" id="UP000663836">
    <property type="component" value="Unassembled WGS sequence"/>
</dbReference>
<name>A0A820EQA5_9BILA</name>
<dbReference type="AlphaFoldDB" id="A0A820EQA5"/>
<organism evidence="1 2">
    <name type="scientific">Rotaria sordida</name>
    <dbReference type="NCBI Taxonomy" id="392033"/>
    <lineage>
        <taxon>Eukaryota</taxon>
        <taxon>Metazoa</taxon>
        <taxon>Spiralia</taxon>
        <taxon>Gnathifera</taxon>
        <taxon>Rotifera</taxon>
        <taxon>Eurotatoria</taxon>
        <taxon>Bdelloidea</taxon>
        <taxon>Philodinida</taxon>
        <taxon>Philodinidae</taxon>
        <taxon>Rotaria</taxon>
    </lineage>
</organism>
<dbReference type="EMBL" id="CAJOBD010022723">
    <property type="protein sequence ID" value="CAF4252372.1"/>
    <property type="molecule type" value="Genomic_DNA"/>
</dbReference>
<accession>A0A820EQA5</accession>
<evidence type="ECO:0000313" key="2">
    <source>
        <dbReference type="Proteomes" id="UP000663836"/>
    </source>
</evidence>